<dbReference type="RefSeq" id="WP_221404552.1">
    <property type="nucleotide sequence ID" value="NZ_JASZ02000083.1"/>
</dbReference>
<reference evidence="1 2" key="1">
    <citation type="submission" date="2014-01" db="EMBL/GenBank/DDBJ databases">
        <authorList>
            <consortium name="Genome Consortium for Active Teaching"/>
            <person name="Sontag T.C."/>
            <person name="Newman J.D."/>
        </authorList>
    </citation>
    <scope>NUCLEOTIDE SEQUENCE [LARGE SCALE GENOMIC DNA]</scope>
    <source>
        <strain evidence="1 2">DSM 19056</strain>
    </source>
</reference>
<accession>A0A246B6C0</accession>
<organism evidence="1 2">
    <name type="scientific">Kaistella haifensis DSM 19056</name>
    <dbReference type="NCBI Taxonomy" id="1450526"/>
    <lineage>
        <taxon>Bacteria</taxon>
        <taxon>Pseudomonadati</taxon>
        <taxon>Bacteroidota</taxon>
        <taxon>Flavobacteriia</taxon>
        <taxon>Flavobacteriales</taxon>
        <taxon>Weeksellaceae</taxon>
        <taxon>Chryseobacterium group</taxon>
        <taxon>Kaistella</taxon>
    </lineage>
</organism>
<dbReference type="EMBL" id="JASZ02000083">
    <property type="protein sequence ID" value="OWK96924.1"/>
    <property type="molecule type" value="Genomic_DNA"/>
</dbReference>
<evidence type="ECO:0000313" key="2">
    <source>
        <dbReference type="Proteomes" id="UP000197587"/>
    </source>
</evidence>
<protein>
    <submittedName>
        <fullName evidence="1">Uncharacterized protein</fullName>
    </submittedName>
</protein>
<proteinExistence type="predicted"/>
<evidence type="ECO:0000313" key="1">
    <source>
        <dbReference type="EMBL" id="OWK96924.1"/>
    </source>
</evidence>
<sequence>GKATGGLVQHSIAKKAGLKEFLERFGKISAKNFPFSKEKFVSLRKGKIFASGSASFEISVIKSPLLRQYFSR</sequence>
<keyword evidence="2" id="KW-1185">Reference proteome</keyword>
<comment type="caution">
    <text evidence="1">The sequence shown here is derived from an EMBL/GenBank/DDBJ whole genome shotgun (WGS) entry which is preliminary data.</text>
</comment>
<dbReference type="Proteomes" id="UP000197587">
    <property type="component" value="Unassembled WGS sequence"/>
</dbReference>
<gene>
    <name evidence="1" type="ORF">AP75_13950</name>
</gene>
<reference evidence="1 2" key="2">
    <citation type="submission" date="2017-05" db="EMBL/GenBank/DDBJ databases">
        <title>Genome of Chryseobacterium haifense.</title>
        <authorList>
            <person name="Newman J.D."/>
        </authorList>
    </citation>
    <scope>NUCLEOTIDE SEQUENCE [LARGE SCALE GENOMIC DNA]</scope>
    <source>
        <strain evidence="1 2">DSM 19056</strain>
    </source>
</reference>
<dbReference type="AlphaFoldDB" id="A0A246B6C0"/>
<name>A0A246B6C0_9FLAO</name>
<feature type="non-terminal residue" evidence="1">
    <location>
        <position position="1"/>
    </location>
</feature>